<dbReference type="InterPro" id="IPR000719">
    <property type="entry name" value="Prot_kinase_dom"/>
</dbReference>
<evidence type="ECO:0000313" key="2">
    <source>
        <dbReference type="EMBL" id="WVZ19922.1"/>
    </source>
</evidence>
<dbReference type="GO" id="GO:0004672">
    <property type="term" value="F:protein kinase activity"/>
    <property type="evidence" value="ECO:0007669"/>
    <property type="project" value="InterPro"/>
</dbReference>
<proteinExistence type="predicted"/>
<dbReference type="AlphaFoldDB" id="A0AAQ3S763"/>
<dbReference type="InterPro" id="IPR046959">
    <property type="entry name" value="PRK1-6/SRF4-like"/>
</dbReference>
<protein>
    <recommendedName>
        <fullName evidence="1">Protein kinase domain-containing protein</fullName>
    </recommendedName>
</protein>
<dbReference type="GO" id="GO:0005524">
    <property type="term" value="F:ATP binding"/>
    <property type="evidence" value="ECO:0007669"/>
    <property type="project" value="InterPro"/>
</dbReference>
<evidence type="ECO:0000313" key="3">
    <source>
        <dbReference type="Proteomes" id="UP001374535"/>
    </source>
</evidence>
<dbReference type="PANTHER" id="PTHR48007">
    <property type="entry name" value="LEUCINE-RICH REPEAT RECEPTOR-LIKE PROTEIN KINASE PXC1"/>
    <property type="match status" value="1"/>
</dbReference>
<dbReference type="PROSITE" id="PS50011">
    <property type="entry name" value="PROTEIN_KINASE_DOM"/>
    <property type="match status" value="1"/>
</dbReference>
<evidence type="ECO:0000259" key="1">
    <source>
        <dbReference type="PROSITE" id="PS50011"/>
    </source>
</evidence>
<dbReference type="EMBL" id="CP144699">
    <property type="protein sequence ID" value="WVZ19922.1"/>
    <property type="molecule type" value="Genomic_DNA"/>
</dbReference>
<organism evidence="2 3">
    <name type="scientific">Vigna mungo</name>
    <name type="common">Black gram</name>
    <name type="synonym">Phaseolus mungo</name>
    <dbReference type="NCBI Taxonomy" id="3915"/>
    <lineage>
        <taxon>Eukaryota</taxon>
        <taxon>Viridiplantae</taxon>
        <taxon>Streptophyta</taxon>
        <taxon>Embryophyta</taxon>
        <taxon>Tracheophyta</taxon>
        <taxon>Spermatophyta</taxon>
        <taxon>Magnoliopsida</taxon>
        <taxon>eudicotyledons</taxon>
        <taxon>Gunneridae</taxon>
        <taxon>Pentapetalae</taxon>
        <taxon>rosids</taxon>
        <taxon>fabids</taxon>
        <taxon>Fabales</taxon>
        <taxon>Fabaceae</taxon>
        <taxon>Papilionoideae</taxon>
        <taxon>50 kb inversion clade</taxon>
        <taxon>NPAAA clade</taxon>
        <taxon>indigoferoid/millettioid clade</taxon>
        <taxon>Phaseoleae</taxon>
        <taxon>Vigna</taxon>
    </lineage>
</organism>
<keyword evidence="3" id="KW-1185">Reference proteome</keyword>
<gene>
    <name evidence="2" type="ORF">V8G54_007244</name>
</gene>
<reference evidence="2 3" key="1">
    <citation type="journal article" date="2023" name="Life. Sci Alliance">
        <title>Evolutionary insights into 3D genome organization and epigenetic landscape of Vigna mungo.</title>
        <authorList>
            <person name="Junaid A."/>
            <person name="Singh B."/>
            <person name="Bhatia S."/>
        </authorList>
    </citation>
    <scope>NUCLEOTIDE SEQUENCE [LARGE SCALE GENOMIC DNA]</scope>
    <source>
        <strain evidence="2">Urdbean</strain>
    </source>
</reference>
<dbReference type="Proteomes" id="UP001374535">
    <property type="component" value="Chromosome 2"/>
</dbReference>
<dbReference type="Gene3D" id="1.10.510.10">
    <property type="entry name" value="Transferase(Phosphotransferase) domain 1"/>
    <property type="match status" value="1"/>
</dbReference>
<accession>A0AAQ3S763</accession>
<sequence length="273" mass="30543">MSFSDNSPTVWSIQYTPTVRSIQYSVVGMASEISQCNGSKKYIAIISEYSLTSLESGMTTSGLLAVKRIKDWGISKQDFQTRMNLIAQAKHPGVLPPVAYYCSQQEKLLAYEYMQNGSLFMLLYVGSESGVMFDWGRRLNVAAKIVSALTYMHEEFVDNGIAHDNLKSNNILFDKNMDPCISEYGLMMAENYDEFVISHNKGIKSKDVIAATFKADVYALGMILLELLTGKVIKNDGFDLVKWVDYVGNASASPSPTLDTNEKVEHLNEFERI</sequence>
<name>A0AAQ3S763_VIGMU</name>
<dbReference type="Pfam" id="PF00069">
    <property type="entry name" value="Pkinase"/>
    <property type="match status" value="1"/>
</dbReference>
<feature type="domain" description="Protein kinase" evidence="1">
    <location>
        <begin position="13"/>
        <end position="273"/>
    </location>
</feature>
<dbReference type="InterPro" id="IPR011009">
    <property type="entry name" value="Kinase-like_dom_sf"/>
</dbReference>
<dbReference type="PANTHER" id="PTHR48007:SF79">
    <property type="entry name" value="(WILD MALAYSIAN BANANA) HYPOTHETICAL PROTEIN"/>
    <property type="match status" value="1"/>
</dbReference>
<dbReference type="SMART" id="SM00220">
    <property type="entry name" value="S_TKc"/>
    <property type="match status" value="1"/>
</dbReference>
<dbReference type="SUPFAM" id="SSF56112">
    <property type="entry name" value="Protein kinase-like (PK-like)"/>
    <property type="match status" value="1"/>
</dbReference>